<proteinExistence type="predicted"/>
<reference evidence="10 11" key="1">
    <citation type="submission" date="2019-12" db="EMBL/GenBank/DDBJ databases">
        <title>Lactobacillus hilgardii FLUB.</title>
        <authorList>
            <person name="Gustaw K."/>
        </authorList>
    </citation>
    <scope>NUCLEOTIDE SEQUENCE [LARGE SCALE GENOMIC DNA]</scope>
    <source>
        <strain evidence="10 11">FLUB</strain>
    </source>
</reference>
<dbReference type="InterPro" id="IPR036640">
    <property type="entry name" value="ABC1_TM_sf"/>
</dbReference>
<organism evidence="10 11">
    <name type="scientific">Lentilactobacillus hilgardii</name>
    <name type="common">Lactobacillus hilgardii</name>
    <dbReference type="NCBI Taxonomy" id="1588"/>
    <lineage>
        <taxon>Bacteria</taxon>
        <taxon>Bacillati</taxon>
        <taxon>Bacillota</taxon>
        <taxon>Bacilli</taxon>
        <taxon>Lactobacillales</taxon>
        <taxon>Lactobacillaceae</taxon>
        <taxon>Lentilactobacillus</taxon>
    </lineage>
</organism>
<feature type="transmembrane region" description="Helical" evidence="7">
    <location>
        <begin position="146"/>
        <end position="170"/>
    </location>
</feature>
<evidence type="ECO:0000256" key="1">
    <source>
        <dbReference type="ARBA" id="ARBA00004651"/>
    </source>
</evidence>
<dbReference type="SMART" id="SM00382">
    <property type="entry name" value="AAA"/>
    <property type="match status" value="1"/>
</dbReference>
<feature type="domain" description="ABC transporter" evidence="8">
    <location>
        <begin position="352"/>
        <end position="589"/>
    </location>
</feature>
<dbReference type="AlphaFoldDB" id="A0A6P1E757"/>
<dbReference type="CDD" id="cd18584">
    <property type="entry name" value="ABC_6TM_AarD_CydD"/>
    <property type="match status" value="1"/>
</dbReference>
<keyword evidence="3" id="KW-0547">Nucleotide-binding</keyword>
<name>A0A6P1E757_LENHI</name>
<keyword evidence="2 7" id="KW-0812">Transmembrane</keyword>
<evidence type="ECO:0000256" key="5">
    <source>
        <dbReference type="ARBA" id="ARBA00022989"/>
    </source>
</evidence>
<sequence length="595" mass="66888">MQLFTILVRVVNKIGGVNELIDKRLLALPGMRRYLVILGILVFVQAVAIIVQARYLSVAIVNLWNLQPLKSILIPTVVFAVAFLCRHLLTVAQNRVFFPYVEKTSGEMREQLMSKIFHLGPAEIEKRGTGNIVTMALEGIDKVQTYLMLVIIKILNMSITPWLILLYILFLRWEQAIFLFIIFPVIILFMVILGLAAQSKADRQYEGYQRLSNHFVDTLRGLPTLKQLGLSKRYADNVFDVSESYRKETMSTLRIALTSTFALDFFTTLSIAVVAVFLGFDLLDGKVMLLPALTILVLAPEYFLPIRNFANDYHATLNGKNALSAVLEVLNEPEMNQTDELTDFKWQKDATLKFTKMAFTYPNADKPALKDVSVTIQGMKKIGIIGASGSGKSTLINIIGGFLAPDKKGQIEINGQSLPHLNQKAWQRNFLYIPQNPYLFHATLAQNIAFYVDHVTPESINHAARRAGLNEWVKTLPDGLDTMIGEGARTVSGGQAQRIALARAFLDTNRKVLLFDEPTAHLDIETEAALKKDILPVFDNHLVFFATHRLHWISEMDYVLVIDHGQIVEQGTPEELNAKNGRYVKLRSEMGAAEL</sequence>
<evidence type="ECO:0000256" key="7">
    <source>
        <dbReference type="SAM" id="Phobius"/>
    </source>
</evidence>
<keyword evidence="5 7" id="KW-1133">Transmembrane helix</keyword>
<dbReference type="InterPro" id="IPR027417">
    <property type="entry name" value="P-loop_NTPase"/>
</dbReference>
<keyword evidence="4" id="KW-0067">ATP-binding</keyword>
<feature type="transmembrane region" description="Helical" evidence="7">
    <location>
        <begin position="34"/>
        <end position="52"/>
    </location>
</feature>
<dbReference type="Gene3D" id="1.20.1560.10">
    <property type="entry name" value="ABC transporter type 1, transmembrane domain"/>
    <property type="match status" value="1"/>
</dbReference>
<evidence type="ECO:0000256" key="4">
    <source>
        <dbReference type="ARBA" id="ARBA00022840"/>
    </source>
</evidence>
<evidence type="ECO:0000259" key="9">
    <source>
        <dbReference type="PROSITE" id="PS50929"/>
    </source>
</evidence>
<evidence type="ECO:0000256" key="2">
    <source>
        <dbReference type="ARBA" id="ARBA00022692"/>
    </source>
</evidence>
<feature type="transmembrane region" description="Helical" evidence="7">
    <location>
        <begin position="72"/>
        <end position="89"/>
    </location>
</feature>
<dbReference type="Gene3D" id="3.40.50.300">
    <property type="entry name" value="P-loop containing nucleotide triphosphate hydrolases"/>
    <property type="match status" value="1"/>
</dbReference>
<evidence type="ECO:0000313" key="10">
    <source>
        <dbReference type="EMBL" id="QHB52548.1"/>
    </source>
</evidence>
<dbReference type="PANTHER" id="PTHR24221">
    <property type="entry name" value="ATP-BINDING CASSETTE SUB-FAMILY B"/>
    <property type="match status" value="1"/>
</dbReference>
<evidence type="ECO:0000259" key="8">
    <source>
        <dbReference type="PROSITE" id="PS50893"/>
    </source>
</evidence>
<dbReference type="GO" id="GO:0016887">
    <property type="term" value="F:ATP hydrolysis activity"/>
    <property type="evidence" value="ECO:0007669"/>
    <property type="project" value="InterPro"/>
</dbReference>
<dbReference type="GO" id="GO:0005524">
    <property type="term" value="F:ATP binding"/>
    <property type="evidence" value="ECO:0007669"/>
    <property type="project" value="UniProtKB-KW"/>
</dbReference>
<gene>
    <name evidence="10" type="primary">cydD</name>
    <name evidence="10" type="ORF">GQR93_10265</name>
</gene>
<dbReference type="Proteomes" id="UP000465035">
    <property type="component" value="Chromosome"/>
</dbReference>
<dbReference type="PROSITE" id="PS50929">
    <property type="entry name" value="ABC_TM1F"/>
    <property type="match status" value="1"/>
</dbReference>
<dbReference type="PROSITE" id="PS00211">
    <property type="entry name" value="ABC_TRANSPORTER_1"/>
    <property type="match status" value="1"/>
</dbReference>
<dbReference type="SUPFAM" id="SSF90123">
    <property type="entry name" value="ABC transporter transmembrane region"/>
    <property type="match status" value="1"/>
</dbReference>
<dbReference type="InterPro" id="IPR003439">
    <property type="entry name" value="ABC_transporter-like_ATP-bd"/>
</dbReference>
<feature type="transmembrane region" description="Helical" evidence="7">
    <location>
        <begin position="255"/>
        <end position="280"/>
    </location>
</feature>
<dbReference type="Pfam" id="PF00005">
    <property type="entry name" value="ABC_tran"/>
    <property type="match status" value="1"/>
</dbReference>
<comment type="subcellular location">
    <subcellularLocation>
        <location evidence="1">Cell membrane</location>
        <topology evidence="1">Multi-pass membrane protein</topology>
    </subcellularLocation>
</comment>
<dbReference type="InterPro" id="IPR017871">
    <property type="entry name" value="ABC_transporter-like_CS"/>
</dbReference>
<dbReference type="Pfam" id="PF00664">
    <property type="entry name" value="ABC_membrane"/>
    <property type="match status" value="1"/>
</dbReference>
<dbReference type="InterPro" id="IPR039421">
    <property type="entry name" value="Type_1_exporter"/>
</dbReference>
<dbReference type="PROSITE" id="PS50893">
    <property type="entry name" value="ABC_TRANSPORTER_2"/>
    <property type="match status" value="1"/>
</dbReference>
<dbReference type="NCBIfam" id="TIGR02857">
    <property type="entry name" value="CydD"/>
    <property type="match status" value="1"/>
</dbReference>
<dbReference type="GO" id="GO:0042883">
    <property type="term" value="P:cysteine transport"/>
    <property type="evidence" value="ECO:0007669"/>
    <property type="project" value="InterPro"/>
</dbReference>
<dbReference type="InterPro" id="IPR011527">
    <property type="entry name" value="ABC1_TM_dom"/>
</dbReference>
<feature type="transmembrane region" description="Helical" evidence="7">
    <location>
        <begin position="286"/>
        <end position="304"/>
    </location>
</feature>
<dbReference type="PANTHER" id="PTHR24221:SF614">
    <property type="entry name" value="GLUTATHIONE_L-CYSTEINE TRANSPORT SYSTEM ATP-BINDING_PERMEASE PROTEIN CYDC"/>
    <property type="match status" value="1"/>
</dbReference>
<evidence type="ECO:0000313" key="11">
    <source>
        <dbReference type="Proteomes" id="UP000465035"/>
    </source>
</evidence>
<dbReference type="InterPro" id="IPR014216">
    <property type="entry name" value="ABC_transptr_CydD"/>
</dbReference>
<dbReference type="GO" id="GO:0140359">
    <property type="term" value="F:ABC-type transporter activity"/>
    <property type="evidence" value="ECO:0007669"/>
    <property type="project" value="InterPro"/>
</dbReference>
<evidence type="ECO:0000256" key="3">
    <source>
        <dbReference type="ARBA" id="ARBA00022741"/>
    </source>
</evidence>
<dbReference type="SUPFAM" id="SSF52540">
    <property type="entry name" value="P-loop containing nucleoside triphosphate hydrolases"/>
    <property type="match status" value="1"/>
</dbReference>
<accession>A0A6P1E757</accession>
<dbReference type="GO" id="GO:0005886">
    <property type="term" value="C:plasma membrane"/>
    <property type="evidence" value="ECO:0007669"/>
    <property type="project" value="UniProtKB-SubCell"/>
</dbReference>
<evidence type="ECO:0000256" key="6">
    <source>
        <dbReference type="ARBA" id="ARBA00023136"/>
    </source>
</evidence>
<feature type="domain" description="ABC transmembrane type-1" evidence="9">
    <location>
        <begin position="36"/>
        <end position="318"/>
    </location>
</feature>
<feature type="transmembrane region" description="Helical" evidence="7">
    <location>
        <begin position="176"/>
        <end position="197"/>
    </location>
</feature>
<dbReference type="InterPro" id="IPR003593">
    <property type="entry name" value="AAA+_ATPase"/>
</dbReference>
<keyword evidence="6 7" id="KW-0472">Membrane</keyword>
<protein>
    <submittedName>
        <fullName evidence="10">Thiol reductant ABC exporter subunit CydD</fullName>
    </submittedName>
</protein>
<dbReference type="EMBL" id="CP047121">
    <property type="protein sequence ID" value="QHB52548.1"/>
    <property type="molecule type" value="Genomic_DNA"/>
</dbReference>
<dbReference type="GO" id="GO:0034040">
    <property type="term" value="F:ATPase-coupled lipid transmembrane transporter activity"/>
    <property type="evidence" value="ECO:0007669"/>
    <property type="project" value="TreeGrafter"/>
</dbReference>